<dbReference type="Gene3D" id="3.40.47.10">
    <property type="match status" value="1"/>
</dbReference>
<feature type="domain" description="Beta-ketoacyl-[acyl-carrier-protein] synthase III C-terminal" evidence="3">
    <location>
        <begin position="222"/>
        <end position="305"/>
    </location>
</feature>
<sequence>MIGIETISIYLPGGRVDNTQRLEKFDITEEFLRTKTGMTRLSRKGAGEETSDMCCAAVRVLMEERELPAEEIECLIVCTQNPDGYGLPHTSAIVHGKLGLTRDCAVFDISLGCSGYVYGLSVIKGFMLSNGFTRGILVTADPYSKVIDEQDKNTSLLFGDAATATLISDRPKWDIGRFCFGTDGTHSSAINVKSENRRLEMNGRAVFNFTATVVPGNISRTLELNGLEKADIDRFVLHQGSRYIRDTLAKRMGLALEKVPFQAGDYGNTISSSVPLILANEEDASKHILISGFGVGLSWASTVLTKVNI</sequence>
<dbReference type="Proteomes" id="UP000051276">
    <property type="component" value="Unassembled WGS sequence"/>
</dbReference>
<dbReference type="GO" id="GO:0004315">
    <property type="term" value="F:3-oxoacyl-[acyl-carrier-protein] synthase activity"/>
    <property type="evidence" value="ECO:0007669"/>
    <property type="project" value="InterPro"/>
</dbReference>
<evidence type="ECO:0000313" key="7">
    <source>
        <dbReference type="Proteomes" id="UP000051276"/>
    </source>
</evidence>
<accession>A0A0T5YYV9</accession>
<evidence type="ECO:0000256" key="1">
    <source>
        <dbReference type="ARBA" id="ARBA00022679"/>
    </source>
</evidence>
<proteinExistence type="predicted"/>
<dbReference type="SUPFAM" id="SSF53901">
    <property type="entry name" value="Thiolase-like"/>
    <property type="match status" value="1"/>
</dbReference>
<dbReference type="Pfam" id="PF08545">
    <property type="entry name" value="ACP_syn_III"/>
    <property type="match status" value="1"/>
</dbReference>
<dbReference type="Proteomes" id="UP000051634">
    <property type="component" value="Unassembled WGS sequence"/>
</dbReference>
<keyword evidence="8" id="KW-1185">Reference proteome</keyword>
<dbReference type="CDD" id="cd00830">
    <property type="entry name" value="KAS_III"/>
    <property type="match status" value="1"/>
</dbReference>
<dbReference type="RefSeq" id="WP_057955192.1">
    <property type="nucleotide sequence ID" value="NZ_KQ556871.1"/>
</dbReference>
<dbReference type="EMBL" id="LDXT01000072">
    <property type="protein sequence ID" value="KRT55831.1"/>
    <property type="molecule type" value="Genomic_DNA"/>
</dbReference>
<evidence type="ECO:0000259" key="3">
    <source>
        <dbReference type="Pfam" id="PF08541"/>
    </source>
</evidence>
<reference evidence="7 8" key="1">
    <citation type="submission" date="2015-11" db="EMBL/GenBank/DDBJ databases">
        <title>The genome of Candidatus Endoriftia persephone in Ridgeia piscesae and population structure of the North Eastern Pacific vestimentiferan symbionts.</title>
        <authorList>
            <person name="Perez M."/>
            <person name="Juniper K.S."/>
        </authorList>
    </citation>
    <scope>NUCLEOTIDE SEQUENCE [LARGE SCALE GENOMIC DNA]</scope>
    <source>
        <strain evidence="6">Ind10</strain>
        <strain evidence="5">Ind11</strain>
    </source>
</reference>
<dbReference type="OrthoDB" id="9815506at2"/>
<organism evidence="5 8">
    <name type="scientific">endosymbiont of Ridgeia piscesae</name>
    <dbReference type="NCBI Taxonomy" id="54398"/>
    <lineage>
        <taxon>Bacteria</taxon>
        <taxon>Pseudomonadati</taxon>
        <taxon>Pseudomonadota</taxon>
        <taxon>Gammaproteobacteria</taxon>
        <taxon>sulfur-oxidizing symbionts</taxon>
    </lineage>
</organism>
<keyword evidence="2" id="KW-0012">Acyltransferase</keyword>
<keyword evidence="1" id="KW-0808">Transferase</keyword>
<evidence type="ECO:0000256" key="2">
    <source>
        <dbReference type="ARBA" id="ARBA00023315"/>
    </source>
</evidence>
<dbReference type="EMBL" id="LMXI01000609">
    <property type="protein sequence ID" value="KRT57095.1"/>
    <property type="molecule type" value="Genomic_DNA"/>
</dbReference>
<dbReference type="GO" id="GO:0006633">
    <property type="term" value="P:fatty acid biosynthetic process"/>
    <property type="evidence" value="ECO:0007669"/>
    <property type="project" value="InterPro"/>
</dbReference>
<dbReference type="AlphaFoldDB" id="A0A0T5YYV9"/>
<dbReference type="STRING" id="54398.Ga0074115_12527"/>
<protein>
    <submittedName>
        <fullName evidence="5">Hydroxymethylglutaryl-CoA synthase</fullName>
    </submittedName>
</protein>
<dbReference type="InterPro" id="IPR016039">
    <property type="entry name" value="Thiolase-like"/>
</dbReference>
<dbReference type="GO" id="GO:0044550">
    <property type="term" value="P:secondary metabolite biosynthetic process"/>
    <property type="evidence" value="ECO:0007669"/>
    <property type="project" value="TreeGrafter"/>
</dbReference>
<dbReference type="InterPro" id="IPR013751">
    <property type="entry name" value="ACP_syn_III_N"/>
</dbReference>
<dbReference type="PANTHER" id="PTHR34069:SF3">
    <property type="entry name" value="ACYL-COA:ACYL-COA ALKYLTRANSFERASE"/>
    <property type="match status" value="1"/>
</dbReference>
<evidence type="ECO:0000313" key="5">
    <source>
        <dbReference type="EMBL" id="KRT55831.1"/>
    </source>
</evidence>
<evidence type="ECO:0000259" key="4">
    <source>
        <dbReference type="Pfam" id="PF08545"/>
    </source>
</evidence>
<dbReference type="InterPro" id="IPR013747">
    <property type="entry name" value="ACP_syn_III_C"/>
</dbReference>
<comment type="caution">
    <text evidence="5">The sequence shown here is derived from an EMBL/GenBank/DDBJ whole genome shotgun (WGS) entry which is preliminary data.</text>
</comment>
<evidence type="ECO:0000313" key="8">
    <source>
        <dbReference type="Proteomes" id="UP000051634"/>
    </source>
</evidence>
<gene>
    <name evidence="5" type="ORF">Ga0074115_12527</name>
    <name evidence="6" type="ORF">Ga0076813_108511</name>
</gene>
<dbReference type="PANTHER" id="PTHR34069">
    <property type="entry name" value="3-OXOACYL-[ACYL-CARRIER-PROTEIN] SYNTHASE 3"/>
    <property type="match status" value="1"/>
</dbReference>
<name>A0A0T5YYV9_9GAMM</name>
<dbReference type="PATRIC" id="fig|54398.3.peg.2535"/>
<evidence type="ECO:0000313" key="6">
    <source>
        <dbReference type="EMBL" id="KRT57095.1"/>
    </source>
</evidence>
<feature type="domain" description="Beta-ketoacyl-[acyl-carrier-protein] synthase III N-terminal" evidence="4">
    <location>
        <begin position="107"/>
        <end position="184"/>
    </location>
</feature>
<dbReference type="Pfam" id="PF08541">
    <property type="entry name" value="ACP_syn_III_C"/>
    <property type="match status" value="1"/>
</dbReference>